<reference evidence="2 3" key="1">
    <citation type="submission" date="2020-09" db="EMBL/GenBank/DDBJ databases">
        <title>De no assembly of potato wild relative species, Solanum commersonii.</title>
        <authorList>
            <person name="Cho K."/>
        </authorList>
    </citation>
    <scope>NUCLEOTIDE SEQUENCE [LARGE SCALE GENOMIC DNA]</scope>
    <source>
        <strain evidence="2">LZ3.2</strain>
        <tissue evidence="2">Leaf</tissue>
    </source>
</reference>
<feature type="region of interest" description="Disordered" evidence="1">
    <location>
        <begin position="92"/>
        <end position="117"/>
    </location>
</feature>
<sequence length="182" mass="20107">MEHQPGHLIEQEMAMSAKQSQTFMPFLVLITELCRRARVPWDDARDIKVNPSSSTDIWRIEVEYTREETNRRRTAPVDTSLEVDIGSIPAKASLPTLASGPSSTFAPSSSLQGETSEVTASKAKVADMRKDVDYLKSTDFTSLLEAADDVDAPETSEVSLATTRDVHRDDTSVDESDVETDK</sequence>
<keyword evidence="3" id="KW-1185">Reference proteome</keyword>
<evidence type="ECO:0000256" key="1">
    <source>
        <dbReference type="SAM" id="MobiDB-lite"/>
    </source>
</evidence>
<dbReference type="EMBL" id="JACXVP010000001">
    <property type="protein sequence ID" value="KAG5631056.1"/>
    <property type="molecule type" value="Genomic_DNA"/>
</dbReference>
<feature type="compositionally biased region" description="Low complexity" evidence="1">
    <location>
        <begin position="98"/>
        <end position="110"/>
    </location>
</feature>
<comment type="caution">
    <text evidence="2">The sequence shown here is derived from an EMBL/GenBank/DDBJ whole genome shotgun (WGS) entry which is preliminary data.</text>
</comment>
<dbReference type="AlphaFoldDB" id="A0A9J6B342"/>
<evidence type="ECO:0000313" key="2">
    <source>
        <dbReference type="EMBL" id="KAG5631056.1"/>
    </source>
</evidence>
<evidence type="ECO:0000313" key="3">
    <source>
        <dbReference type="Proteomes" id="UP000824120"/>
    </source>
</evidence>
<feature type="compositionally biased region" description="Acidic residues" evidence="1">
    <location>
        <begin position="172"/>
        <end position="182"/>
    </location>
</feature>
<organism evidence="2 3">
    <name type="scientific">Solanum commersonii</name>
    <name type="common">Commerson's wild potato</name>
    <name type="synonym">Commerson's nightshade</name>
    <dbReference type="NCBI Taxonomy" id="4109"/>
    <lineage>
        <taxon>Eukaryota</taxon>
        <taxon>Viridiplantae</taxon>
        <taxon>Streptophyta</taxon>
        <taxon>Embryophyta</taxon>
        <taxon>Tracheophyta</taxon>
        <taxon>Spermatophyta</taxon>
        <taxon>Magnoliopsida</taxon>
        <taxon>eudicotyledons</taxon>
        <taxon>Gunneridae</taxon>
        <taxon>Pentapetalae</taxon>
        <taxon>asterids</taxon>
        <taxon>lamiids</taxon>
        <taxon>Solanales</taxon>
        <taxon>Solanaceae</taxon>
        <taxon>Solanoideae</taxon>
        <taxon>Solaneae</taxon>
        <taxon>Solanum</taxon>
    </lineage>
</organism>
<evidence type="ECO:0008006" key="4">
    <source>
        <dbReference type="Google" id="ProtNLM"/>
    </source>
</evidence>
<proteinExistence type="predicted"/>
<dbReference type="OrthoDB" id="1306244at2759"/>
<name>A0A9J6B342_SOLCO</name>
<gene>
    <name evidence="2" type="ORF">H5410_002773</name>
</gene>
<dbReference type="Proteomes" id="UP000824120">
    <property type="component" value="Chromosome 1"/>
</dbReference>
<feature type="region of interest" description="Disordered" evidence="1">
    <location>
        <begin position="147"/>
        <end position="182"/>
    </location>
</feature>
<protein>
    <recommendedName>
        <fullName evidence="4">Polyprotein protein</fullName>
    </recommendedName>
</protein>
<accession>A0A9J6B342</accession>